<name>A0AAV1IYS9_9NEOP</name>
<evidence type="ECO:0000313" key="3">
    <source>
        <dbReference type="Proteomes" id="UP001497472"/>
    </source>
</evidence>
<gene>
    <name evidence="2" type="ORF">LNINA_LOCUS1288</name>
</gene>
<evidence type="ECO:0000313" key="2">
    <source>
        <dbReference type="EMBL" id="CAK1541294.1"/>
    </source>
</evidence>
<organism evidence="2 3">
    <name type="scientific">Leptosia nina</name>
    <dbReference type="NCBI Taxonomy" id="320188"/>
    <lineage>
        <taxon>Eukaryota</taxon>
        <taxon>Metazoa</taxon>
        <taxon>Ecdysozoa</taxon>
        <taxon>Arthropoda</taxon>
        <taxon>Hexapoda</taxon>
        <taxon>Insecta</taxon>
        <taxon>Pterygota</taxon>
        <taxon>Neoptera</taxon>
        <taxon>Endopterygota</taxon>
        <taxon>Lepidoptera</taxon>
        <taxon>Glossata</taxon>
        <taxon>Ditrysia</taxon>
        <taxon>Papilionoidea</taxon>
        <taxon>Pieridae</taxon>
        <taxon>Pierinae</taxon>
        <taxon>Leptosia</taxon>
    </lineage>
</organism>
<dbReference type="EMBL" id="CAVLEF010000002">
    <property type="protein sequence ID" value="CAK1541294.1"/>
    <property type="molecule type" value="Genomic_DNA"/>
</dbReference>
<evidence type="ECO:0000256" key="1">
    <source>
        <dbReference type="SAM" id="MobiDB-lite"/>
    </source>
</evidence>
<dbReference type="AlphaFoldDB" id="A0AAV1IYS9"/>
<accession>A0AAV1IYS9</accession>
<feature type="region of interest" description="Disordered" evidence="1">
    <location>
        <begin position="1"/>
        <end position="62"/>
    </location>
</feature>
<proteinExistence type="predicted"/>
<reference evidence="2 3" key="1">
    <citation type="submission" date="2023-11" db="EMBL/GenBank/DDBJ databases">
        <authorList>
            <person name="Okamura Y."/>
        </authorList>
    </citation>
    <scope>NUCLEOTIDE SEQUENCE [LARGE SCALE GENOMIC DNA]</scope>
</reference>
<comment type="caution">
    <text evidence="2">The sequence shown here is derived from an EMBL/GenBank/DDBJ whole genome shotgun (WGS) entry which is preliminary data.</text>
</comment>
<feature type="compositionally biased region" description="Basic and acidic residues" evidence="1">
    <location>
        <begin position="32"/>
        <end position="47"/>
    </location>
</feature>
<keyword evidence="3" id="KW-1185">Reference proteome</keyword>
<sequence>MSAEVTGHSGGKGRRRPSYYRPRAAPLIRPRGQGDRTRPSSRVRDDCASDTADAASPHCSRSGDCAIRRWDRWKD</sequence>
<protein>
    <submittedName>
        <fullName evidence="2">Uncharacterized protein</fullName>
    </submittedName>
</protein>
<dbReference type="Proteomes" id="UP001497472">
    <property type="component" value="Unassembled WGS sequence"/>
</dbReference>